<keyword evidence="2" id="KW-1185">Reference proteome</keyword>
<organism evidence="1 2">
    <name type="scientific">Phycomyces blakesleeanus (strain ATCC 8743b / DSM 1359 / FGSC 10004 / NBRC 33097 / NRRL 1555)</name>
    <dbReference type="NCBI Taxonomy" id="763407"/>
    <lineage>
        <taxon>Eukaryota</taxon>
        <taxon>Fungi</taxon>
        <taxon>Fungi incertae sedis</taxon>
        <taxon>Mucoromycota</taxon>
        <taxon>Mucoromycotina</taxon>
        <taxon>Mucoromycetes</taxon>
        <taxon>Mucorales</taxon>
        <taxon>Phycomycetaceae</taxon>
        <taxon>Phycomyces</taxon>
    </lineage>
</organism>
<dbReference type="VEuPathDB" id="FungiDB:PHYBLDRAFT_59130"/>
<dbReference type="GeneID" id="29001344"/>
<dbReference type="EMBL" id="KV440972">
    <property type="protein sequence ID" value="OAD80088.1"/>
    <property type="molecule type" value="Genomic_DNA"/>
</dbReference>
<name>A0A167QQS1_PHYB8</name>
<dbReference type="InParanoid" id="A0A167QQS1"/>
<evidence type="ECO:0000313" key="2">
    <source>
        <dbReference type="Proteomes" id="UP000077315"/>
    </source>
</evidence>
<reference evidence="2" key="1">
    <citation type="submission" date="2015-06" db="EMBL/GenBank/DDBJ databases">
        <title>Expansion of signal transduction pathways in fungi by whole-genome duplication.</title>
        <authorList>
            <consortium name="DOE Joint Genome Institute"/>
            <person name="Corrochano L.M."/>
            <person name="Kuo A."/>
            <person name="Marcet-Houben M."/>
            <person name="Polaino S."/>
            <person name="Salamov A."/>
            <person name="Villalobos J.M."/>
            <person name="Alvarez M.I."/>
            <person name="Avalos J."/>
            <person name="Benito E.P."/>
            <person name="Benoit I."/>
            <person name="Burger G."/>
            <person name="Camino L.P."/>
            <person name="Canovas D."/>
            <person name="Cerda-Olmedo E."/>
            <person name="Cheng J.-F."/>
            <person name="Dominguez A."/>
            <person name="Elias M."/>
            <person name="Eslava A.P."/>
            <person name="Glaser F."/>
            <person name="Grimwood J."/>
            <person name="Gutierrez G."/>
            <person name="Heitman J."/>
            <person name="Henrissat B."/>
            <person name="Iturriaga E.A."/>
            <person name="Lang B.F."/>
            <person name="Lavin J.L."/>
            <person name="Lee S."/>
            <person name="Li W."/>
            <person name="Lindquist E."/>
            <person name="Lopez-Garcia S."/>
            <person name="Luque E.M."/>
            <person name="Marcos A.T."/>
            <person name="Martin J."/>
            <person name="McCluskey K."/>
            <person name="Medina H.R."/>
            <person name="Miralles-Duran A."/>
            <person name="Miyazaki A."/>
            <person name="Munoz-Torres E."/>
            <person name="Oguiza J.A."/>
            <person name="Ohm R."/>
            <person name="Olmedo M."/>
            <person name="Orejas M."/>
            <person name="Ortiz-Castellanos L."/>
            <person name="Pisabarro A.G."/>
            <person name="Rodriguez-Romero J."/>
            <person name="Ruiz-Herrera J."/>
            <person name="Ruiz-Vazquez R."/>
            <person name="Sanz C."/>
            <person name="Schackwitz W."/>
            <person name="Schmutz J."/>
            <person name="Shahriari M."/>
            <person name="Shelest E."/>
            <person name="Silva-Franco F."/>
            <person name="Soanes D."/>
            <person name="Syed K."/>
            <person name="Tagua V.G."/>
            <person name="Talbot N.J."/>
            <person name="Thon M."/>
            <person name="De vries R.P."/>
            <person name="Wiebenga A."/>
            <person name="Yadav J.S."/>
            <person name="Braun E.L."/>
            <person name="Baker S."/>
            <person name="Garre V."/>
            <person name="Horwitz B."/>
            <person name="Torres-Martinez S."/>
            <person name="Idnurm A."/>
            <person name="Herrera-Estrella A."/>
            <person name="Gabaldon T."/>
            <person name="Grigoriev I.V."/>
        </authorList>
    </citation>
    <scope>NUCLEOTIDE SEQUENCE [LARGE SCALE GENOMIC DNA]</scope>
    <source>
        <strain evidence="2">NRRL 1555(-)</strain>
    </source>
</reference>
<dbReference type="Proteomes" id="UP000077315">
    <property type="component" value="Unassembled WGS sequence"/>
</dbReference>
<proteinExistence type="predicted"/>
<protein>
    <submittedName>
        <fullName evidence="1">Uncharacterized protein</fullName>
    </submittedName>
</protein>
<accession>A0A167QQS1</accession>
<dbReference type="RefSeq" id="XP_018298128.1">
    <property type="nucleotide sequence ID" value="XM_018440438.1"/>
</dbReference>
<evidence type="ECO:0000313" key="1">
    <source>
        <dbReference type="EMBL" id="OAD80088.1"/>
    </source>
</evidence>
<gene>
    <name evidence="1" type="ORF">PHYBLDRAFT_59130</name>
</gene>
<dbReference type="AlphaFoldDB" id="A0A167QQS1"/>
<sequence>MRVVAVAVAVVVVKFSTLICQICVKSSMMLPVLIPVAELLFITSYVLIKVCSSADNSQLMNVILITVSLARRTKSSFMIGSRNDQKSADALGIRNNCNLDHIAVLVLDHYGKVEVGKVDNDYQIWTLWGANTWTDNKMTMTFSPEKRCFFDYNYKLSTQRKLYHYAYRNQIVTSILASLADLVTDFITMKTFYLLIDIIQHASLATDIICVFFNTEKVEKKLDIKMKKASYTQNHI</sequence>